<accession>A0A9Q3BGX1</accession>
<dbReference type="GO" id="GO:0106073">
    <property type="term" value="F:dolichyl pyrophosphate Glc2Man9GlcNAc2 alpha-1,2-glucosyltransferase activity"/>
    <property type="evidence" value="ECO:0007669"/>
    <property type="project" value="UniProtKB-EC"/>
</dbReference>
<dbReference type="Proteomes" id="UP000765509">
    <property type="component" value="Unassembled WGS sequence"/>
</dbReference>
<dbReference type="OrthoDB" id="4769at2759"/>
<evidence type="ECO:0000256" key="3">
    <source>
        <dbReference type="ARBA" id="ARBA00010600"/>
    </source>
</evidence>
<evidence type="ECO:0000256" key="11">
    <source>
        <dbReference type="ARBA" id="ARBA00023136"/>
    </source>
</evidence>
<evidence type="ECO:0000256" key="2">
    <source>
        <dbReference type="ARBA" id="ARBA00004922"/>
    </source>
</evidence>
<keyword evidence="11 15" id="KW-0472">Membrane</keyword>
<comment type="similarity">
    <text evidence="3">Belongs to the ALG10 glucosyltransferase family.</text>
</comment>
<dbReference type="GO" id="GO:0006488">
    <property type="term" value="P:dolichol-linked oligosaccharide biosynthetic process"/>
    <property type="evidence" value="ECO:0007669"/>
    <property type="project" value="InterPro"/>
</dbReference>
<keyword evidence="6" id="KW-0328">Glycosyltransferase</keyword>
<dbReference type="EMBL" id="AVOT02001061">
    <property type="protein sequence ID" value="MBW0465511.1"/>
    <property type="molecule type" value="Genomic_DNA"/>
</dbReference>
<reference evidence="16" key="1">
    <citation type="submission" date="2021-03" db="EMBL/GenBank/DDBJ databases">
        <title>Draft genome sequence of rust myrtle Austropuccinia psidii MF-1, a brazilian biotype.</title>
        <authorList>
            <person name="Quecine M.C."/>
            <person name="Pachon D.M.R."/>
            <person name="Bonatelli M.L."/>
            <person name="Correr F.H."/>
            <person name="Franceschini L.M."/>
            <person name="Leite T.F."/>
            <person name="Margarido G.R.A."/>
            <person name="Almeida C.A."/>
            <person name="Ferrarezi J.A."/>
            <person name="Labate C.A."/>
        </authorList>
    </citation>
    <scope>NUCLEOTIDE SEQUENCE</scope>
    <source>
        <strain evidence="16">MF-1</strain>
    </source>
</reference>
<evidence type="ECO:0000256" key="12">
    <source>
        <dbReference type="ARBA" id="ARBA00032069"/>
    </source>
</evidence>
<evidence type="ECO:0000313" key="17">
    <source>
        <dbReference type="Proteomes" id="UP000765509"/>
    </source>
</evidence>
<evidence type="ECO:0000256" key="9">
    <source>
        <dbReference type="ARBA" id="ARBA00022824"/>
    </source>
</evidence>
<gene>
    <name evidence="16" type="ORF">O181_005226</name>
</gene>
<keyword evidence="7" id="KW-0808">Transferase</keyword>
<evidence type="ECO:0000256" key="5">
    <source>
        <dbReference type="ARBA" id="ARBA00018512"/>
    </source>
</evidence>
<evidence type="ECO:0000256" key="6">
    <source>
        <dbReference type="ARBA" id="ARBA00022676"/>
    </source>
</evidence>
<dbReference type="PIRSF" id="PIRSF028810">
    <property type="entry name" value="Alpha1_2_glucosyltferase_Alg10"/>
    <property type="match status" value="1"/>
</dbReference>
<feature type="transmembrane region" description="Helical" evidence="15">
    <location>
        <begin position="380"/>
        <end position="397"/>
    </location>
</feature>
<feature type="transmembrane region" description="Helical" evidence="15">
    <location>
        <begin position="340"/>
        <end position="360"/>
    </location>
</feature>
<comment type="subcellular location">
    <subcellularLocation>
        <location evidence="1">Endoplasmic reticulum membrane</location>
        <topology evidence="1">Multi-pass membrane protein</topology>
    </subcellularLocation>
</comment>
<feature type="transmembrane region" description="Helical" evidence="15">
    <location>
        <begin position="203"/>
        <end position="225"/>
    </location>
</feature>
<evidence type="ECO:0000256" key="15">
    <source>
        <dbReference type="SAM" id="Phobius"/>
    </source>
</evidence>
<dbReference type="GO" id="GO:0005789">
    <property type="term" value="C:endoplasmic reticulum membrane"/>
    <property type="evidence" value="ECO:0007669"/>
    <property type="project" value="UniProtKB-SubCell"/>
</dbReference>
<feature type="transmembrane region" description="Helical" evidence="15">
    <location>
        <begin position="537"/>
        <end position="559"/>
    </location>
</feature>
<keyword evidence="8 15" id="KW-0812">Transmembrane</keyword>
<organism evidence="16 17">
    <name type="scientific">Austropuccinia psidii MF-1</name>
    <dbReference type="NCBI Taxonomy" id="1389203"/>
    <lineage>
        <taxon>Eukaryota</taxon>
        <taxon>Fungi</taxon>
        <taxon>Dikarya</taxon>
        <taxon>Basidiomycota</taxon>
        <taxon>Pucciniomycotina</taxon>
        <taxon>Pucciniomycetes</taxon>
        <taxon>Pucciniales</taxon>
        <taxon>Sphaerophragmiaceae</taxon>
        <taxon>Austropuccinia</taxon>
    </lineage>
</organism>
<dbReference type="PANTHER" id="PTHR12989:SF10">
    <property type="entry name" value="DOL-P-GLC:GLC(2)MAN(9)GLCNAC(2)-PP-DOL ALPHA-1,2-GLUCOSYLTRANSFERASE-RELATED"/>
    <property type="match status" value="1"/>
</dbReference>
<dbReference type="AlphaFoldDB" id="A0A9Q3BGX1"/>
<dbReference type="EC" id="2.4.1.256" evidence="4"/>
<feature type="transmembrane region" description="Helical" evidence="15">
    <location>
        <begin position="156"/>
        <end position="177"/>
    </location>
</feature>
<comment type="function">
    <text evidence="13">Dol-P-Glc:Glc(2)Man(9)GlcNAc(2)-PP-Dol alpha-1,2-glucosyltransferase that operates in the biosynthetic pathway of dolichol-linked oligosaccharides, the glycan precursors employed in protein asparagine (N)-glycosylation. The assembly of dolichol-linked oligosaccharides begins on the cytosolic side of the endoplasmic reticulum membrane and finishes in its lumen. The sequential addition of sugars to dolichol pyrophosphate produces dolichol-linked oligosaccharides containing fourteen sugars, including two GlcNAcs, nine mannoses and three glucoses. Once assembled, the oligosaccharide is transferred from the lipid to nascent proteins by oligosaccharyltransferases. In the lumen of the endoplasmic reticulum, adds the third and last glucose residue from dolichyl phosphate glucose (Dol-P-Glc) onto the lipid-linked oligosaccharide intermediate Glc(2)Man(9)GlcNAc(2)-PP-Dol to produce Glc(3)Man(9)GlcNAc(2)-PP-Dol.</text>
</comment>
<sequence>MVLNFHLALQDFLQSRHSVQHLGIHVNCSDLEILGSFLGSFQTVDPILEANSLREASCLLIFTGPPGMDPKQVQSLTSLSALSAYVTSVVLISGQVKERVTEPYMDEIFHIAQAKLYCKGHWLEWNSKITTPPGLYILPGLLHHLIPNWFSCSTDLLRWINATLLCLLPLLISRILSRFRTTPYPPKPGVKPRVRFLIPEDDIIFEAIVISCFPITYFSGFLFYTDLSSLLAILACYDQSLVGNHIFAALLGLWSCFFRQTNIIWVAFIAGSAWVNRLKHLSIPPSHSHIPKTFYHDDNPEKNRCSTRMYDISLTDASFLDLPKALCDLLYKTKDQFSKIFPVLLPYTAVMACFVAFVLWNRGIVLGDKSNHLSALHIPQFYYFAGFTSIFLAPIILDGSLIKRSIRALLGSSTSLFQTLVLCGLMIWTVDRYTYEHPFLLSDNRHYTFYVWRRIFKMHDIVKYALVPGYLLCWKLILERLARSFTANFLTSTFYIVAITLTLVPSPLIEPRYFLVPYVLLRLHIRPVLDETKTWPIRVFIEGCWYGLVNAITIAVFLYQPFKSPTGEWDGTWQRFMW</sequence>
<comment type="catalytic activity">
    <reaction evidence="14">
        <text>an alpha-D-Glc-(1-&gt;3)-alpha-D-Glc-(1-&gt;3)-alpha-D-Man-(1-&gt;2)-alpha-D-Man-(1-&gt;2)-alpha-D-Man-(1-&gt;3)-[alpha-D-Man-(1-&gt;2)-alpha-D-Man-(1-&gt;3)-[alpha-D-Man-(1-&gt;2)-alpha-D-Man-(1-&gt;6)]-alpha-D-Man-(1-&gt;6)]-beta-D-Man-(1-&gt;4)-beta-D-GlcNAc-(1-&gt;4)-alpha-D-GlcNAc-diphospho-di-trans,poly-cis-dolichol + a di-trans,poly-cis-dolichyl beta-D-glucosyl phosphate = a alpha-D-Glc-(1-&gt;2)-alpha-D-Glc-(1-&gt;3)-alpha-D-Glc-(1-&gt;3)-alpha-D-Man-(1-&gt;2)-alpha-D-Man-(1-&gt;2)-alpha-D-Man-(1-&gt;3)-[alpha-D-Man-(1-&gt;2)-alpha-D-Man-(1-&gt;3)-[alpha-D-Man-(1-&gt;2)-alpha-D-Man-(1-&gt;6)]-alpha-D-Man-(1-&gt;6)]-beta-D-Man-(1-&gt;4)-beta-D-GlcNAc-(1-&gt;4)-alpha-D-GlcNAc-diphospho-di-trans,poly-cis-dolichol + a di-trans,poly-cis-dolichyl phosphate + H(+)</text>
        <dbReference type="Rhea" id="RHEA:29543"/>
        <dbReference type="Rhea" id="RHEA-COMP:19498"/>
        <dbReference type="Rhea" id="RHEA-COMP:19502"/>
        <dbReference type="Rhea" id="RHEA-COMP:19512"/>
        <dbReference type="Rhea" id="RHEA-COMP:19522"/>
        <dbReference type="ChEBI" id="CHEBI:15378"/>
        <dbReference type="ChEBI" id="CHEBI:57525"/>
        <dbReference type="ChEBI" id="CHEBI:57683"/>
        <dbReference type="ChEBI" id="CHEBI:132522"/>
        <dbReference type="ChEBI" id="CHEBI:132523"/>
        <dbReference type="EC" id="2.4.1.256"/>
    </reaction>
    <physiologicalReaction direction="left-to-right" evidence="14">
        <dbReference type="Rhea" id="RHEA:29544"/>
    </physiologicalReaction>
</comment>
<evidence type="ECO:0000313" key="16">
    <source>
        <dbReference type="EMBL" id="MBW0465511.1"/>
    </source>
</evidence>
<comment type="caution">
    <text evidence="16">The sequence shown here is derived from an EMBL/GenBank/DDBJ whole genome shotgun (WGS) entry which is preliminary data.</text>
</comment>
<protein>
    <recommendedName>
        <fullName evidence="5">Dol-P-Glc:Glc(2)Man(9)GlcNAc(2)-PP-Dol alpha-1,2-glucosyltransferase</fullName>
        <ecNumber evidence="4">2.4.1.256</ecNumber>
    </recommendedName>
    <alternativeName>
        <fullName evidence="12">Asparagine-linked glycosylation protein 10</fullName>
    </alternativeName>
</protein>
<name>A0A9Q3BGX1_9BASI</name>
<evidence type="ECO:0000256" key="4">
    <source>
        <dbReference type="ARBA" id="ARBA00011967"/>
    </source>
</evidence>
<feature type="transmembrane region" description="Helical" evidence="15">
    <location>
        <begin position="245"/>
        <end position="270"/>
    </location>
</feature>
<evidence type="ECO:0000256" key="8">
    <source>
        <dbReference type="ARBA" id="ARBA00022692"/>
    </source>
</evidence>
<dbReference type="PANTHER" id="PTHR12989">
    <property type="entry name" value="ALPHA-1,2-GLUCOSYLTRANSFERASE ALG10"/>
    <property type="match status" value="1"/>
</dbReference>
<evidence type="ECO:0000256" key="7">
    <source>
        <dbReference type="ARBA" id="ARBA00022679"/>
    </source>
</evidence>
<evidence type="ECO:0000256" key="10">
    <source>
        <dbReference type="ARBA" id="ARBA00022989"/>
    </source>
</evidence>
<dbReference type="Pfam" id="PF04922">
    <property type="entry name" value="DIE2_ALG10"/>
    <property type="match status" value="1"/>
</dbReference>
<proteinExistence type="inferred from homology"/>
<keyword evidence="9" id="KW-0256">Endoplasmic reticulum</keyword>
<comment type="pathway">
    <text evidence="2">Protein modification; protein glycosylation.</text>
</comment>
<keyword evidence="17" id="KW-1185">Reference proteome</keyword>
<keyword evidence="10 15" id="KW-1133">Transmembrane helix</keyword>
<evidence type="ECO:0000256" key="14">
    <source>
        <dbReference type="ARBA" id="ARBA00048064"/>
    </source>
</evidence>
<feature type="transmembrane region" description="Helical" evidence="15">
    <location>
        <begin position="409"/>
        <end position="430"/>
    </location>
</feature>
<dbReference type="InterPro" id="IPR016900">
    <property type="entry name" value="Alg10"/>
</dbReference>
<evidence type="ECO:0000256" key="1">
    <source>
        <dbReference type="ARBA" id="ARBA00004477"/>
    </source>
</evidence>
<evidence type="ECO:0000256" key="13">
    <source>
        <dbReference type="ARBA" id="ARBA00044727"/>
    </source>
</evidence>